<evidence type="ECO:0000256" key="1">
    <source>
        <dbReference type="SAM" id="MobiDB-lite"/>
    </source>
</evidence>
<gene>
    <name evidence="2" type="ORF">FHS13_000415</name>
</gene>
<reference evidence="2 3" key="1">
    <citation type="submission" date="2020-08" db="EMBL/GenBank/DDBJ databases">
        <title>Genomic Encyclopedia of Type Strains, Phase III (KMG-III): the genomes of soil and plant-associated and newly described type strains.</title>
        <authorList>
            <person name="Whitman W."/>
        </authorList>
    </citation>
    <scope>NUCLEOTIDE SEQUENCE [LARGE SCALE GENOMIC DNA]</scope>
    <source>
        <strain evidence="2 3">CECT 8712</strain>
    </source>
</reference>
<dbReference type="EMBL" id="JACHJO010000001">
    <property type="protein sequence ID" value="MBB6118487.1"/>
    <property type="molecule type" value="Genomic_DNA"/>
</dbReference>
<feature type="compositionally biased region" description="Pro residues" evidence="1">
    <location>
        <begin position="122"/>
        <end position="147"/>
    </location>
</feature>
<feature type="compositionally biased region" description="Polar residues" evidence="1">
    <location>
        <begin position="112"/>
        <end position="121"/>
    </location>
</feature>
<name>A0A841IIA6_9ACTN</name>
<protein>
    <submittedName>
        <fullName evidence="2">Uncharacterized protein</fullName>
    </submittedName>
</protein>
<organism evidence="2 3">
    <name type="scientific">Nocardiopsis algeriensis</name>
    <dbReference type="NCBI Taxonomy" id="1478215"/>
    <lineage>
        <taxon>Bacteria</taxon>
        <taxon>Bacillati</taxon>
        <taxon>Actinomycetota</taxon>
        <taxon>Actinomycetes</taxon>
        <taxon>Streptosporangiales</taxon>
        <taxon>Nocardiopsidaceae</taxon>
        <taxon>Nocardiopsis</taxon>
    </lineage>
</organism>
<feature type="region of interest" description="Disordered" evidence="1">
    <location>
        <begin position="22"/>
        <end position="80"/>
    </location>
</feature>
<evidence type="ECO:0000313" key="3">
    <source>
        <dbReference type="Proteomes" id="UP000536604"/>
    </source>
</evidence>
<feature type="region of interest" description="Disordered" evidence="1">
    <location>
        <begin position="111"/>
        <end position="194"/>
    </location>
</feature>
<feature type="compositionally biased region" description="Basic residues" evidence="1">
    <location>
        <begin position="22"/>
        <end position="36"/>
    </location>
</feature>
<feature type="compositionally biased region" description="Basic and acidic residues" evidence="1">
    <location>
        <begin position="61"/>
        <end position="79"/>
    </location>
</feature>
<proteinExistence type="predicted"/>
<comment type="caution">
    <text evidence="2">The sequence shown here is derived from an EMBL/GenBank/DDBJ whole genome shotgun (WGS) entry which is preliminary data.</text>
</comment>
<dbReference type="Proteomes" id="UP000536604">
    <property type="component" value="Unassembled WGS sequence"/>
</dbReference>
<accession>A0A841IIA6</accession>
<dbReference type="RefSeq" id="WP_184286429.1">
    <property type="nucleotide sequence ID" value="NZ_JACHJO010000001.1"/>
</dbReference>
<feature type="compositionally biased region" description="Pro residues" evidence="1">
    <location>
        <begin position="161"/>
        <end position="183"/>
    </location>
</feature>
<evidence type="ECO:0000313" key="2">
    <source>
        <dbReference type="EMBL" id="MBB6118487.1"/>
    </source>
</evidence>
<sequence>MSRTLGTLLALILPSRGRHCGSARFSRRRRSTRVRRYVANPDPATAPRHTPAPSQSQSRPHPAEPRLAEPRLAEPRLAEPRQVLSADDVALVRPYYEAHEKHVARMRAAFQADTQPKQEPQPSRPPQLPQAPQEPPVPQLPRLPEPRIPVGDLLAGETAPLPEPKPEPAPVTAPVPVPVPVPAPARGRHHRVDEAELDRELARLTRMWHIQRQNLQMGVPA</sequence>
<dbReference type="AlphaFoldDB" id="A0A841IIA6"/>
<keyword evidence="3" id="KW-1185">Reference proteome</keyword>